<dbReference type="Gene3D" id="2.40.240.10">
    <property type="entry name" value="Ribosomal Protein L25, Chain P"/>
    <property type="match status" value="2"/>
</dbReference>
<feature type="domain" description="Glutamyl/glutaminyl-tRNA synthetase class Ib catalytic" evidence="12">
    <location>
        <begin position="46"/>
        <end position="268"/>
    </location>
</feature>
<feature type="binding site" evidence="9">
    <location>
        <position position="229"/>
    </location>
    <ligand>
        <name>L-glutamine</name>
        <dbReference type="ChEBI" id="CHEBI:58359"/>
    </ligand>
</feature>
<feature type="binding site" evidence="9">
    <location>
        <begin position="59"/>
        <end position="65"/>
    </location>
    <ligand>
        <name>ATP</name>
        <dbReference type="ChEBI" id="CHEBI:30616"/>
    </ligand>
</feature>
<dbReference type="Proteomes" id="UP000249447">
    <property type="component" value="Chromosome"/>
</dbReference>
<dbReference type="GO" id="GO:0005524">
    <property type="term" value="F:ATP binding"/>
    <property type="evidence" value="ECO:0007669"/>
    <property type="project" value="UniProtKB-UniRule"/>
</dbReference>
<dbReference type="InterPro" id="IPR050132">
    <property type="entry name" value="Gln/Glu-tRNA_Ligase"/>
</dbReference>
<dbReference type="InterPro" id="IPR014729">
    <property type="entry name" value="Rossmann-like_a/b/a_fold"/>
</dbReference>
<evidence type="ECO:0000256" key="5">
    <source>
        <dbReference type="ARBA" id="ARBA00022840"/>
    </source>
</evidence>
<feature type="binding site" evidence="9">
    <location>
        <position position="248"/>
    </location>
    <ligand>
        <name>ATP</name>
        <dbReference type="ChEBI" id="CHEBI:30616"/>
    </ligand>
</feature>
<dbReference type="InterPro" id="IPR000924">
    <property type="entry name" value="Glu/Gln-tRNA-synth"/>
</dbReference>
<dbReference type="OrthoDB" id="9801560at2"/>
<feature type="domain" description="tRNA synthetases class I (E and Q) anti-codon binding" evidence="14">
    <location>
        <begin position="492"/>
        <end position="572"/>
    </location>
</feature>
<feature type="short sequence motif" description="'KMSKS' region" evidence="9">
    <location>
        <begin position="303"/>
        <end position="307"/>
    </location>
</feature>
<dbReference type="GO" id="GO:0004819">
    <property type="term" value="F:glutamine-tRNA ligase activity"/>
    <property type="evidence" value="ECO:0007669"/>
    <property type="project" value="UniProtKB-UniRule"/>
</dbReference>
<dbReference type="RefSeq" id="WP_111267167.1">
    <property type="nucleotide sequence ID" value="NZ_CP029843.1"/>
</dbReference>
<comment type="subcellular location">
    <subcellularLocation>
        <location evidence="9">Cytoplasm</location>
    </subcellularLocation>
</comment>
<keyword evidence="6 9" id="KW-0648">Protein biosynthesis</keyword>
<feature type="domain" description="Glutamyl/glutaminyl-tRNA synthetase class Ib catalytic" evidence="12">
    <location>
        <begin position="287"/>
        <end position="372"/>
    </location>
</feature>
<evidence type="ECO:0000256" key="6">
    <source>
        <dbReference type="ARBA" id="ARBA00022917"/>
    </source>
</evidence>
<dbReference type="EC" id="6.1.1.18" evidence="9"/>
<dbReference type="InterPro" id="IPR049437">
    <property type="entry name" value="tRNA-synt_1c_C2"/>
</dbReference>
<feature type="binding site" evidence="9">
    <location>
        <begin position="304"/>
        <end position="306"/>
    </location>
    <ligand>
        <name>ATP</name>
        <dbReference type="ChEBI" id="CHEBI:30616"/>
    </ligand>
</feature>
<dbReference type="Pfam" id="PF20974">
    <property type="entry name" value="tRNA-synt_1c_C2"/>
    <property type="match status" value="1"/>
</dbReference>
<dbReference type="InterPro" id="IPR020058">
    <property type="entry name" value="Glu/Gln-tRNA-synth_Ib_cat-dom"/>
</dbReference>
<comment type="subunit">
    <text evidence="9">Monomer.</text>
</comment>
<feature type="binding site" evidence="9">
    <location>
        <begin position="53"/>
        <end position="55"/>
    </location>
    <ligand>
        <name>ATP</name>
        <dbReference type="ChEBI" id="CHEBI:30616"/>
    </ligand>
</feature>
<keyword evidence="3 9" id="KW-0436">Ligase</keyword>
<dbReference type="InterPro" id="IPR020059">
    <property type="entry name" value="Glu/Gln-tRNA-synth_Ib_codon-bd"/>
</dbReference>
<comment type="catalytic activity">
    <reaction evidence="8 9">
        <text>tRNA(Gln) + L-glutamine + ATP = L-glutaminyl-tRNA(Gln) + AMP + diphosphate</text>
        <dbReference type="Rhea" id="RHEA:20121"/>
        <dbReference type="Rhea" id="RHEA-COMP:9662"/>
        <dbReference type="Rhea" id="RHEA-COMP:9681"/>
        <dbReference type="ChEBI" id="CHEBI:30616"/>
        <dbReference type="ChEBI" id="CHEBI:33019"/>
        <dbReference type="ChEBI" id="CHEBI:58359"/>
        <dbReference type="ChEBI" id="CHEBI:78442"/>
        <dbReference type="ChEBI" id="CHEBI:78521"/>
        <dbReference type="ChEBI" id="CHEBI:456215"/>
        <dbReference type="EC" id="6.1.1.18"/>
    </reaction>
</comment>
<dbReference type="GO" id="GO:0006424">
    <property type="term" value="P:glutamyl-tRNA aminoacylation"/>
    <property type="evidence" value="ECO:0007669"/>
    <property type="project" value="UniProtKB-UniRule"/>
</dbReference>
<evidence type="ECO:0000256" key="8">
    <source>
        <dbReference type="ARBA" id="ARBA00048270"/>
    </source>
</evidence>
<dbReference type="InterPro" id="IPR020056">
    <property type="entry name" value="Rbsml_bL25/Gln-tRNA_synth_N"/>
</dbReference>
<evidence type="ECO:0000256" key="1">
    <source>
        <dbReference type="ARBA" id="ARBA00005594"/>
    </source>
</evidence>
<evidence type="ECO:0000313" key="15">
    <source>
        <dbReference type="EMBL" id="AWV08113.1"/>
    </source>
</evidence>
<organism evidence="15 16">
    <name type="scientific">Marilutibacter maris</name>
    <dbReference type="NCBI Taxonomy" id="1605891"/>
    <lineage>
        <taxon>Bacteria</taxon>
        <taxon>Pseudomonadati</taxon>
        <taxon>Pseudomonadota</taxon>
        <taxon>Gammaproteobacteria</taxon>
        <taxon>Lysobacterales</taxon>
        <taxon>Lysobacteraceae</taxon>
        <taxon>Marilutibacter</taxon>
    </lineage>
</organism>
<feature type="domain" description="Glutamyl/glutaminyl-tRNA synthetase class Ib anti-codon binding" evidence="13">
    <location>
        <begin position="375"/>
        <end position="474"/>
    </location>
</feature>
<keyword evidence="4 9" id="KW-0547">Nucleotide-binding</keyword>
<dbReference type="PRINTS" id="PR00987">
    <property type="entry name" value="TRNASYNTHGLU"/>
</dbReference>
<keyword evidence="7 9" id="KW-0030">Aminoacyl-tRNA synthetase</keyword>
<gene>
    <name evidence="9" type="primary">glnS</name>
    <name evidence="15" type="ORF">C9I47_2435</name>
</gene>
<dbReference type="InterPro" id="IPR011035">
    <property type="entry name" value="Ribosomal_bL25/Gln-tRNA_synth"/>
</dbReference>
<dbReference type="SUPFAM" id="SSF52374">
    <property type="entry name" value="Nucleotidylyl transferase"/>
    <property type="match status" value="1"/>
</dbReference>
<dbReference type="KEGG" id="lmb:C9I47_2435"/>
<dbReference type="InterPro" id="IPR022861">
    <property type="entry name" value="Gln_tRNA_ligase_bac"/>
</dbReference>
<dbReference type="GO" id="GO:0005829">
    <property type="term" value="C:cytosol"/>
    <property type="evidence" value="ECO:0007669"/>
    <property type="project" value="TreeGrafter"/>
</dbReference>
<dbReference type="Pfam" id="PF03950">
    <property type="entry name" value="tRNA-synt_1c_C"/>
    <property type="match status" value="1"/>
</dbReference>
<dbReference type="PANTHER" id="PTHR43097">
    <property type="entry name" value="GLUTAMINE-TRNA LIGASE"/>
    <property type="match status" value="1"/>
</dbReference>
<dbReference type="Gene3D" id="3.40.50.620">
    <property type="entry name" value="HUPs"/>
    <property type="match status" value="1"/>
</dbReference>
<feature type="short sequence motif" description="'HIGH' region" evidence="9">
    <location>
        <begin position="52"/>
        <end position="62"/>
    </location>
</feature>
<evidence type="ECO:0000313" key="16">
    <source>
        <dbReference type="Proteomes" id="UP000249447"/>
    </source>
</evidence>
<dbReference type="PROSITE" id="PS00178">
    <property type="entry name" value="AA_TRNA_LIGASE_I"/>
    <property type="match status" value="1"/>
</dbReference>
<dbReference type="EMBL" id="CP029843">
    <property type="protein sequence ID" value="AWV08113.1"/>
    <property type="molecule type" value="Genomic_DNA"/>
</dbReference>
<name>A0A2U9T6E4_9GAMM</name>
<dbReference type="SUPFAM" id="SSF50715">
    <property type="entry name" value="Ribosomal protein L25-like"/>
    <property type="match status" value="1"/>
</dbReference>
<evidence type="ECO:0000256" key="4">
    <source>
        <dbReference type="ARBA" id="ARBA00022741"/>
    </source>
</evidence>
<feature type="region of interest" description="Disordered" evidence="11">
    <location>
        <begin position="1"/>
        <end position="23"/>
    </location>
</feature>
<dbReference type="InterPro" id="IPR004514">
    <property type="entry name" value="Gln-tRNA-synth"/>
</dbReference>
<dbReference type="FunFam" id="3.40.50.620:FF:000037">
    <property type="entry name" value="Glutamine--tRNA ligase cytoplasmic"/>
    <property type="match status" value="1"/>
</dbReference>
<dbReference type="InterPro" id="IPR001412">
    <property type="entry name" value="aa-tRNA-synth_I_CS"/>
</dbReference>
<proteinExistence type="inferred from homology"/>
<dbReference type="PANTHER" id="PTHR43097:SF5">
    <property type="entry name" value="GLUTAMATE--TRNA LIGASE"/>
    <property type="match status" value="1"/>
</dbReference>
<protein>
    <recommendedName>
        <fullName evidence="9">Glutamine--tRNA ligase</fullName>
        <ecNumber evidence="9">6.1.1.18</ecNumber>
    </recommendedName>
    <alternativeName>
        <fullName evidence="9">Glutaminyl-tRNA synthetase</fullName>
        <shortName evidence="9">GlnRS</shortName>
    </alternativeName>
</protein>
<feature type="compositionally biased region" description="Low complexity" evidence="11">
    <location>
        <begin position="9"/>
        <end position="23"/>
    </location>
</feature>
<evidence type="ECO:0000259" key="14">
    <source>
        <dbReference type="Pfam" id="PF20974"/>
    </source>
</evidence>
<evidence type="ECO:0000259" key="13">
    <source>
        <dbReference type="Pfam" id="PF03950"/>
    </source>
</evidence>
<keyword evidence="16" id="KW-1185">Reference proteome</keyword>
<accession>A0A2U9T6E4</accession>
<dbReference type="GO" id="GO:0006425">
    <property type="term" value="P:glutaminyl-tRNA aminoacylation"/>
    <property type="evidence" value="ECO:0007669"/>
    <property type="project" value="UniProtKB-UniRule"/>
</dbReference>
<comment type="similarity">
    <text evidence="1 9 10">Belongs to the class-I aminoacyl-tRNA synthetase family.</text>
</comment>
<dbReference type="NCBIfam" id="NF011291">
    <property type="entry name" value="PRK14703.1"/>
    <property type="match status" value="1"/>
</dbReference>
<evidence type="ECO:0000259" key="12">
    <source>
        <dbReference type="Pfam" id="PF00749"/>
    </source>
</evidence>
<evidence type="ECO:0000256" key="9">
    <source>
        <dbReference type="HAMAP-Rule" id="MF_00126"/>
    </source>
</evidence>
<sequence>MSATPERPAPSTAAGDTAAQAPAAEKKDFIRQIVRDDLASGRHEAIRTRFPPEPNGYLHIGHAKAICLDFGIAREFGGTCNLRFDDTNPVKEDPEYVRAIQEDVRWLGFEWNALRHSSDYFEVYYLAAEKLIRQGDAFVCDLSAEQVREYRGTLTEPGRDSPYRDRGAEENLDLFRRMRAGEFPDGARTLRAKIDMASGNMNLRDPALYRIKHVPHPIAGAGWCIYPMYDYAHSLGDAIEGITHSLCTLEFEDHRPLYDWCVEKVDLAGDPALLKPLTDKGLPLEAAKPRQIEFSRANINYTVMSKRKLMALVQAGLVDGWDDPRMPTLQGIRRRGYTPASLRLFAERLGISKQNSLIDYSVLEGCLREDLDAIAPRRMAVIEPLKLTITNLPEGHEESLSFPNHPKDESFGSRRMPFSNALWIEREDFAEVPPKGFKRLVPGGEVRLRGAGIVRCDEVVKNDAGEIVELRGSLDPESRPGMEGANRKIKGTIHWVSAAHAVAAEVRLYDRLFDVADPDDDTPDENGVVRTYQDHLNPGSRRVVTGYVEPAAAVAAPEQAFQFERSGYFVADRYDHSPEKPVFNRAVTLRDTWAGKA</sequence>
<evidence type="ECO:0000256" key="2">
    <source>
        <dbReference type="ARBA" id="ARBA00022490"/>
    </source>
</evidence>
<evidence type="ECO:0000256" key="10">
    <source>
        <dbReference type="RuleBase" id="RU363037"/>
    </source>
</evidence>
<evidence type="ECO:0000256" key="11">
    <source>
        <dbReference type="SAM" id="MobiDB-lite"/>
    </source>
</evidence>
<dbReference type="HAMAP" id="MF_00126">
    <property type="entry name" value="Gln_tRNA_synth"/>
    <property type="match status" value="1"/>
</dbReference>
<keyword evidence="5 9" id="KW-0067">ATP-binding</keyword>
<dbReference type="Pfam" id="PF00749">
    <property type="entry name" value="tRNA-synt_1c"/>
    <property type="match status" value="2"/>
</dbReference>
<evidence type="ECO:0000256" key="7">
    <source>
        <dbReference type="ARBA" id="ARBA00023146"/>
    </source>
</evidence>
<keyword evidence="2 9" id="KW-0963">Cytoplasm</keyword>
<feature type="binding site" evidence="9">
    <location>
        <position position="85"/>
    </location>
    <ligand>
        <name>L-glutamine</name>
        <dbReference type="ChEBI" id="CHEBI:58359"/>
    </ligand>
</feature>
<dbReference type="AlphaFoldDB" id="A0A2U9T6E4"/>
<reference evidence="15 16" key="1">
    <citation type="submission" date="2018-05" db="EMBL/GenBank/DDBJ databases">
        <title>The complete genome of Lysobacter maris HZ9B, a marine bacterium antagonistic against terrestrial plant pathogens.</title>
        <authorList>
            <person name="Zhang X.-Q."/>
        </authorList>
    </citation>
    <scope>NUCLEOTIDE SEQUENCE [LARGE SCALE GENOMIC DNA]</scope>
    <source>
        <strain evidence="15 16">HZ9B</strain>
    </source>
</reference>
<dbReference type="NCBIfam" id="TIGR00440">
    <property type="entry name" value="glnS"/>
    <property type="match status" value="1"/>
</dbReference>
<comment type="caution">
    <text evidence="9">Lacks conserved residue(s) required for the propagation of feature annotation.</text>
</comment>
<evidence type="ECO:0000256" key="3">
    <source>
        <dbReference type="ARBA" id="ARBA00022598"/>
    </source>
</evidence>
<dbReference type="FunFam" id="2.40.240.10:FF:000020">
    <property type="entry name" value="Glutamine--tRNA ligase"/>
    <property type="match status" value="1"/>
</dbReference>